<dbReference type="EMBL" id="RMBX01000011">
    <property type="protein sequence ID" value="RPD39325.1"/>
    <property type="molecule type" value="Genomic_DNA"/>
</dbReference>
<dbReference type="Proteomes" id="UP000279089">
    <property type="component" value="Unassembled WGS sequence"/>
</dbReference>
<dbReference type="AlphaFoldDB" id="A0A3N4M7U0"/>
<organism evidence="1 2">
    <name type="scientific">Chitinophaga barathri</name>
    <dbReference type="NCBI Taxonomy" id="1647451"/>
    <lineage>
        <taxon>Bacteria</taxon>
        <taxon>Pseudomonadati</taxon>
        <taxon>Bacteroidota</taxon>
        <taxon>Chitinophagia</taxon>
        <taxon>Chitinophagales</taxon>
        <taxon>Chitinophagaceae</taxon>
        <taxon>Chitinophaga</taxon>
    </lineage>
</organism>
<accession>A0A3N4M7U0</accession>
<protein>
    <submittedName>
        <fullName evidence="1">Uncharacterized protein</fullName>
    </submittedName>
</protein>
<keyword evidence="2" id="KW-1185">Reference proteome</keyword>
<gene>
    <name evidence="1" type="ORF">EG028_19555</name>
</gene>
<evidence type="ECO:0000313" key="2">
    <source>
        <dbReference type="Proteomes" id="UP000279089"/>
    </source>
</evidence>
<sequence length="118" mass="12346">MTILCVAIIAAFAFKAKPINVVGTLFELNDPSDPYNPAAYSIATKDPITECLNSTAVCVIDVPLSDIYTTGPNAGKPKVDIATGAAGELSDDITTALGNASDPTVFASRQRVIYEILP</sequence>
<reference evidence="2" key="1">
    <citation type="submission" date="2018-11" db="EMBL/GenBank/DDBJ databases">
        <title>Chitinophaga lutea sp.nov., isolate from arsenic contaminated soil.</title>
        <authorList>
            <person name="Zong Y."/>
        </authorList>
    </citation>
    <scope>NUCLEOTIDE SEQUENCE [LARGE SCALE GENOMIC DNA]</scope>
    <source>
        <strain evidence="2">YLT18</strain>
    </source>
</reference>
<comment type="caution">
    <text evidence="1">The sequence shown here is derived from an EMBL/GenBank/DDBJ whole genome shotgun (WGS) entry which is preliminary data.</text>
</comment>
<evidence type="ECO:0000313" key="1">
    <source>
        <dbReference type="EMBL" id="RPD39325.1"/>
    </source>
</evidence>
<name>A0A3N4M7U0_9BACT</name>
<proteinExistence type="predicted"/>